<keyword evidence="1" id="KW-1133">Transmembrane helix</keyword>
<evidence type="ECO:0000313" key="4">
    <source>
        <dbReference type="Proteomes" id="UP001203136"/>
    </source>
</evidence>
<dbReference type="Proteomes" id="UP001203136">
    <property type="component" value="Unassembled WGS sequence"/>
</dbReference>
<dbReference type="InterPro" id="IPR012867">
    <property type="entry name" value="DUF1648"/>
</dbReference>
<dbReference type="Pfam" id="PF07853">
    <property type="entry name" value="DUF1648"/>
    <property type="match status" value="1"/>
</dbReference>
<gene>
    <name evidence="3" type="ORF">K5I21_18040</name>
</gene>
<keyword evidence="1" id="KW-0472">Membrane</keyword>
<dbReference type="Pfam" id="PF13630">
    <property type="entry name" value="SdpI"/>
    <property type="match status" value="1"/>
</dbReference>
<reference evidence="3" key="1">
    <citation type="journal article" date="2022" name="Cell Host Microbe">
        <title>Colonization of the live biotherapeutic product VE303 and modulation of the microbiota and metabolites in healthy volunteers.</title>
        <authorList>
            <person name="Dsouza M."/>
            <person name="Menon R."/>
            <person name="Crossette E."/>
            <person name="Bhattarai S.K."/>
            <person name="Schneider J."/>
            <person name="Kim Y.G."/>
            <person name="Reddy S."/>
            <person name="Caballero S."/>
            <person name="Felix C."/>
            <person name="Cornacchione L."/>
            <person name="Hendrickson J."/>
            <person name="Watson A.R."/>
            <person name="Minot S.S."/>
            <person name="Greenfield N."/>
            <person name="Schopf L."/>
            <person name="Szabady R."/>
            <person name="Patarroyo J."/>
            <person name="Smith W."/>
            <person name="Harrison P."/>
            <person name="Kuijper E.J."/>
            <person name="Kelly C.P."/>
            <person name="Olle B."/>
            <person name="Bobilev D."/>
            <person name="Silber J.L."/>
            <person name="Bucci V."/>
            <person name="Roberts B."/>
            <person name="Faith J."/>
            <person name="Norman J.M."/>
        </authorList>
    </citation>
    <scope>NUCLEOTIDE SEQUENCE</scope>
    <source>
        <strain evidence="3">VE303-04</strain>
    </source>
</reference>
<comment type="caution">
    <text evidence="3">The sequence shown here is derived from an EMBL/GenBank/DDBJ whole genome shotgun (WGS) entry which is preliminary data.</text>
</comment>
<dbReference type="PANTHER" id="PTHR37810">
    <property type="entry name" value="IMMUNITY PROTEIN SDPI"/>
    <property type="match status" value="1"/>
</dbReference>
<dbReference type="InterPro" id="IPR026272">
    <property type="entry name" value="SdpI"/>
</dbReference>
<feature type="transmembrane region" description="Helical" evidence="1">
    <location>
        <begin position="162"/>
        <end position="181"/>
    </location>
</feature>
<dbReference type="GO" id="GO:0009636">
    <property type="term" value="P:response to toxic substance"/>
    <property type="evidence" value="ECO:0007669"/>
    <property type="project" value="TreeGrafter"/>
</dbReference>
<dbReference type="PIRSF" id="PIRSF038959">
    <property type="entry name" value="SdpI"/>
    <property type="match status" value="1"/>
</dbReference>
<evidence type="ECO:0000313" key="3">
    <source>
        <dbReference type="EMBL" id="MCK0087743.1"/>
    </source>
</evidence>
<dbReference type="RefSeq" id="WP_024739206.1">
    <property type="nucleotide sequence ID" value="NZ_JAINVB010000001.1"/>
</dbReference>
<dbReference type="AlphaFoldDB" id="A0AAW5F773"/>
<feature type="transmembrane region" description="Helical" evidence="1">
    <location>
        <begin position="48"/>
        <end position="68"/>
    </location>
</feature>
<protein>
    <submittedName>
        <fullName evidence="3">SdpI family protein</fullName>
    </submittedName>
</protein>
<name>A0AAW5F773_CLOSY</name>
<feature type="transmembrane region" description="Helical" evidence="1">
    <location>
        <begin position="107"/>
        <end position="129"/>
    </location>
</feature>
<keyword evidence="1" id="KW-0812">Transmembrane</keyword>
<evidence type="ECO:0000259" key="2">
    <source>
        <dbReference type="Pfam" id="PF07853"/>
    </source>
</evidence>
<organism evidence="3 4">
    <name type="scientific">Clostridium symbiosum</name>
    <name type="common">Bacteroides symbiosus</name>
    <dbReference type="NCBI Taxonomy" id="1512"/>
    <lineage>
        <taxon>Bacteria</taxon>
        <taxon>Bacillati</taxon>
        <taxon>Bacillota</taxon>
        <taxon>Clostridia</taxon>
        <taxon>Lachnospirales</taxon>
        <taxon>Lachnospiraceae</taxon>
        <taxon>Otoolea</taxon>
    </lineage>
</organism>
<feature type="transmembrane region" description="Helical" evidence="1">
    <location>
        <begin position="80"/>
        <end position="101"/>
    </location>
</feature>
<evidence type="ECO:0000256" key="1">
    <source>
        <dbReference type="SAM" id="Phobius"/>
    </source>
</evidence>
<feature type="transmembrane region" description="Helical" evidence="1">
    <location>
        <begin position="187"/>
        <end position="211"/>
    </location>
</feature>
<proteinExistence type="predicted"/>
<feature type="domain" description="DUF1648" evidence="2">
    <location>
        <begin position="13"/>
        <end position="53"/>
    </location>
</feature>
<feature type="transmembrane region" description="Helical" evidence="1">
    <location>
        <begin position="9"/>
        <end position="28"/>
    </location>
</feature>
<sequence length="223" mass="25272">MKSKKLRILNYTLAAIGILITAAVYSRLPEQIPTNWGFNGTVTYSPKSRIWLCCGLLPLMAFLFDYLPQIDPRRRNYVKFNAYYDTFCVFLQVFLLIMLGITLSESFFPGHISVGKIVTLAIGVLFMFIGNIMPKIKSNFYLGIKTPWTLSDEEIWLRTHRFAGKTMFAAGAAAVILGWSITDRWSGYVIVAMLLASAFVPCLMSYVLYLVAPKIWNPRLMPA</sequence>
<dbReference type="PANTHER" id="PTHR37810:SF5">
    <property type="entry name" value="IMMUNITY PROTEIN SDPI"/>
    <property type="match status" value="1"/>
</dbReference>
<dbReference type="EMBL" id="JAINVB010000001">
    <property type="protein sequence ID" value="MCK0087743.1"/>
    <property type="molecule type" value="Genomic_DNA"/>
</dbReference>
<accession>A0AAW5F773</accession>
<dbReference type="InterPro" id="IPR025962">
    <property type="entry name" value="SdpI/YhfL"/>
</dbReference>